<dbReference type="PRINTS" id="PR00412">
    <property type="entry name" value="EPOXHYDRLASE"/>
</dbReference>
<gene>
    <name evidence="2" type="ORF">GCM10009777_15910</name>
</gene>
<dbReference type="Pfam" id="PF12697">
    <property type="entry name" value="Abhydrolase_6"/>
    <property type="match status" value="1"/>
</dbReference>
<keyword evidence="3" id="KW-1185">Reference proteome</keyword>
<dbReference type="InterPro" id="IPR029058">
    <property type="entry name" value="AB_hydrolase_fold"/>
</dbReference>
<sequence>MDALTPEARRSPALVLNERALGLRRSGVATELGRIVVRAGRRTADPDKNATATILLHGAAGSWSTWTPLIVASDRSSKPLADLIVLDLPGWGESGTLSGDASAADVSRAVATVARTLGYSSWRVIGHSLGGFIALDLASREPSTTTGIVLVSGTGVGVLDAIRRPVRGGAKLLAFAGMLATMRVVRLLGAAGRALVRGLHRIGVLATLAAPLFAQPRRIHRSVIDALAVEIRPAAFTRAARIAAAHDTESWRRIECPVWGIRGVQDVFAGAGDAAAFGSLIGRFAELRVPDAGHFAHIERPDAVLAAIALVKRQEAARRGVPATVRGGAETVPAARPLVAA</sequence>
<name>A0ABN2S9V0_9MICO</name>
<reference evidence="2 3" key="1">
    <citation type="journal article" date="2019" name="Int. J. Syst. Evol. Microbiol.">
        <title>The Global Catalogue of Microorganisms (GCM) 10K type strain sequencing project: providing services to taxonomists for standard genome sequencing and annotation.</title>
        <authorList>
            <consortium name="The Broad Institute Genomics Platform"/>
            <consortium name="The Broad Institute Genome Sequencing Center for Infectious Disease"/>
            <person name="Wu L."/>
            <person name="Ma J."/>
        </authorList>
    </citation>
    <scope>NUCLEOTIDE SEQUENCE [LARGE SCALE GENOMIC DNA]</scope>
    <source>
        <strain evidence="2 3">JCM 14902</strain>
    </source>
</reference>
<accession>A0ABN2S9V0</accession>
<dbReference type="Proteomes" id="UP001500326">
    <property type="component" value="Unassembled WGS sequence"/>
</dbReference>
<dbReference type="InterPro" id="IPR000073">
    <property type="entry name" value="AB_hydrolase_1"/>
</dbReference>
<dbReference type="PANTHER" id="PTHR43798">
    <property type="entry name" value="MONOACYLGLYCEROL LIPASE"/>
    <property type="match status" value="1"/>
</dbReference>
<dbReference type="RefSeq" id="WP_344060200.1">
    <property type="nucleotide sequence ID" value="NZ_BAAAOH010000001.1"/>
</dbReference>
<dbReference type="EMBL" id="BAAAOH010000001">
    <property type="protein sequence ID" value="GAA1982930.1"/>
    <property type="molecule type" value="Genomic_DNA"/>
</dbReference>
<feature type="domain" description="AB hydrolase-1" evidence="1">
    <location>
        <begin position="54"/>
        <end position="307"/>
    </location>
</feature>
<evidence type="ECO:0000313" key="3">
    <source>
        <dbReference type="Proteomes" id="UP001500326"/>
    </source>
</evidence>
<dbReference type="InterPro" id="IPR050266">
    <property type="entry name" value="AB_hydrolase_sf"/>
</dbReference>
<dbReference type="SUPFAM" id="SSF53474">
    <property type="entry name" value="alpha/beta-Hydrolases"/>
    <property type="match status" value="1"/>
</dbReference>
<protein>
    <recommendedName>
        <fullName evidence="1">AB hydrolase-1 domain-containing protein</fullName>
    </recommendedName>
</protein>
<proteinExistence type="predicted"/>
<evidence type="ECO:0000313" key="2">
    <source>
        <dbReference type="EMBL" id="GAA1982930.1"/>
    </source>
</evidence>
<dbReference type="Gene3D" id="3.40.50.1820">
    <property type="entry name" value="alpha/beta hydrolase"/>
    <property type="match status" value="1"/>
</dbReference>
<comment type="caution">
    <text evidence="2">The sequence shown here is derived from an EMBL/GenBank/DDBJ whole genome shotgun (WGS) entry which is preliminary data.</text>
</comment>
<dbReference type="PANTHER" id="PTHR43798:SF33">
    <property type="entry name" value="HYDROLASE, PUTATIVE (AFU_ORTHOLOGUE AFUA_2G14860)-RELATED"/>
    <property type="match status" value="1"/>
</dbReference>
<organism evidence="2 3">
    <name type="scientific">Microbacterium pumilum</name>
    <dbReference type="NCBI Taxonomy" id="344165"/>
    <lineage>
        <taxon>Bacteria</taxon>
        <taxon>Bacillati</taxon>
        <taxon>Actinomycetota</taxon>
        <taxon>Actinomycetes</taxon>
        <taxon>Micrococcales</taxon>
        <taxon>Microbacteriaceae</taxon>
        <taxon>Microbacterium</taxon>
    </lineage>
</organism>
<dbReference type="InterPro" id="IPR000639">
    <property type="entry name" value="Epox_hydrolase-like"/>
</dbReference>
<evidence type="ECO:0000259" key="1">
    <source>
        <dbReference type="Pfam" id="PF12697"/>
    </source>
</evidence>